<evidence type="ECO:0000313" key="2">
    <source>
        <dbReference type="Proteomes" id="UP001339167"/>
    </source>
</evidence>
<protein>
    <submittedName>
        <fullName evidence="1">YjbF family lipoprotein</fullName>
    </submittedName>
</protein>
<evidence type="ECO:0000313" key="1">
    <source>
        <dbReference type="EMBL" id="MEE2025647.1"/>
    </source>
</evidence>
<comment type="caution">
    <text evidence="1">The sequence shown here is derived from an EMBL/GenBank/DDBJ whole genome shotgun (WGS) entry which is preliminary data.</text>
</comment>
<gene>
    <name evidence="1" type="ORF">QWF21_15525</name>
</gene>
<accession>A0ABU7JIW6</accession>
<dbReference type="Proteomes" id="UP001339167">
    <property type="component" value="Unassembled WGS sequence"/>
</dbReference>
<dbReference type="RefSeq" id="WP_330088960.1">
    <property type="nucleotide sequence ID" value="NZ_JAUGZK010000015.1"/>
</dbReference>
<organism evidence="1 2">
    <name type="scientific">Alkalimonas mucilaginosa</name>
    <dbReference type="NCBI Taxonomy" id="3057676"/>
    <lineage>
        <taxon>Bacteria</taxon>
        <taxon>Pseudomonadati</taxon>
        <taxon>Pseudomonadota</taxon>
        <taxon>Gammaproteobacteria</taxon>
        <taxon>Alkalimonas</taxon>
    </lineage>
</organism>
<dbReference type="SUPFAM" id="SSF159270">
    <property type="entry name" value="YmcC-like"/>
    <property type="match status" value="1"/>
</dbReference>
<keyword evidence="1" id="KW-0449">Lipoprotein</keyword>
<dbReference type="PROSITE" id="PS51257">
    <property type="entry name" value="PROKAR_LIPOPROTEIN"/>
    <property type="match status" value="1"/>
</dbReference>
<sequence length="222" mass="24822">MRLLCMFAMVAVLASCSGTSRIYYQDFKAALSRPADANLSLQQLQSSSFDSLYFTRDDGPVLSLALAFIEHGQQKWVSADNAYLILQHGRVVRTVGFASDLHHSTHISGDPLQYGPDQLKQAAPWLRLTDWTDASGLPLQSVFTEAEPEFLNLLEQQIACRVFVERVTAIDSAEQFENHYWFDAATGTLLQSRQQLRPQGPVYTMTFISRYARLVSPAGADL</sequence>
<dbReference type="Gene3D" id="2.40.360.10">
    <property type="entry name" value="YmcC-like"/>
    <property type="match status" value="1"/>
</dbReference>
<dbReference type="InterPro" id="IPR021308">
    <property type="entry name" value="GfcB"/>
</dbReference>
<keyword evidence="2" id="KW-1185">Reference proteome</keyword>
<dbReference type="EMBL" id="JAUGZK010000015">
    <property type="protein sequence ID" value="MEE2025647.1"/>
    <property type="molecule type" value="Genomic_DNA"/>
</dbReference>
<dbReference type="Pfam" id="PF11102">
    <property type="entry name" value="YjbF"/>
    <property type="match status" value="1"/>
</dbReference>
<proteinExistence type="predicted"/>
<dbReference type="InterPro" id="IPR023373">
    <property type="entry name" value="YmcC_sf"/>
</dbReference>
<reference evidence="1 2" key="1">
    <citation type="submission" date="2023-06" db="EMBL/GenBank/DDBJ databases">
        <title>Alkalimonas sp., MEB004 an alkaliphilic bacterium isolated from Lonar Lake, India.</title>
        <authorList>
            <person name="Joshi A."/>
            <person name="Thite S."/>
        </authorList>
    </citation>
    <scope>NUCLEOTIDE SEQUENCE [LARGE SCALE GENOMIC DNA]</scope>
    <source>
        <strain evidence="1 2">MEB004</strain>
    </source>
</reference>
<name>A0ABU7JIW6_9GAMM</name>